<reference evidence="3" key="1">
    <citation type="submission" date="2019-04" db="EMBL/GenBank/DDBJ databases">
        <title>Moraxella osloensis CCUG 73412, isolated from corneal scrapings as causative agent of keratitis.</title>
        <authorList>
            <person name="Connolly G."/>
            <person name="Jaen-Luchoro D."/>
            <person name="Pinyeiro-Iglesias B."/>
            <person name="Curry A."/>
            <person name="Knowles S."/>
            <person name="Moore E.R.B."/>
        </authorList>
    </citation>
    <scope>NUCLEOTIDE SEQUENCE</scope>
    <source>
        <strain evidence="3">CCUG 73412</strain>
    </source>
</reference>
<sequence>MKILQVIDSLPSTSGGSRFVVNLCRKLSEKGIEVELLLIDGKNSHFLEELLNQNIKVYSLGVNTNRFHPKYIKLVSNYLDKYDLVHVHIFPTSYIVALASLINKNAAPIVFSEHNSFNKRASNSIFKYVEKFIYSRFNKVIAVGPEVEDFVIKHLDVDKNKLITVVNGIDIQRMDLQPGISRESLKVSENDILVLMAARFSTQKDYQTLIRAFIHLPSQFKLIMCGDGPERPACEMLVKELKFENRALFLGNRSDIYSIIKTVDIAVLSSYFEGLPLSVLEYMAAKKPVVATNVEGMNKLVKGAGVLFKVGNDKELAEEILKLGMDSAYYDDVSQKCYDRVQKYSLDVMVENYIDEYEKVLNNKNEA</sequence>
<dbReference type="Gene3D" id="3.40.50.2000">
    <property type="entry name" value="Glycogen Phosphorylase B"/>
    <property type="match status" value="2"/>
</dbReference>
<dbReference type="GO" id="GO:1901135">
    <property type="term" value="P:carbohydrate derivative metabolic process"/>
    <property type="evidence" value="ECO:0007669"/>
    <property type="project" value="UniProtKB-ARBA"/>
</dbReference>
<accession>A0AAW6TAV0</accession>
<dbReference type="SUPFAM" id="SSF53756">
    <property type="entry name" value="UDP-Glycosyltransferase/glycogen phosphorylase"/>
    <property type="match status" value="1"/>
</dbReference>
<feature type="domain" description="Glycosyl transferase family 1" evidence="1">
    <location>
        <begin position="182"/>
        <end position="335"/>
    </location>
</feature>
<dbReference type="EMBL" id="SSCJ01000003">
    <property type="protein sequence ID" value="MDI4509531.1"/>
    <property type="molecule type" value="Genomic_DNA"/>
</dbReference>
<dbReference type="PANTHER" id="PTHR12526:SF630">
    <property type="entry name" value="GLYCOSYLTRANSFERASE"/>
    <property type="match status" value="1"/>
</dbReference>
<proteinExistence type="predicted"/>
<name>A0AAW6TAV0_FAUOS</name>
<dbReference type="PANTHER" id="PTHR12526">
    <property type="entry name" value="GLYCOSYLTRANSFERASE"/>
    <property type="match status" value="1"/>
</dbReference>
<feature type="domain" description="Glycosyltransferase subfamily 4-like N-terminal" evidence="2">
    <location>
        <begin position="14"/>
        <end position="173"/>
    </location>
</feature>
<dbReference type="InterPro" id="IPR001296">
    <property type="entry name" value="Glyco_trans_1"/>
</dbReference>
<dbReference type="GO" id="GO:0016757">
    <property type="term" value="F:glycosyltransferase activity"/>
    <property type="evidence" value="ECO:0007669"/>
    <property type="project" value="InterPro"/>
</dbReference>
<dbReference type="Pfam" id="PF00534">
    <property type="entry name" value="Glycos_transf_1"/>
    <property type="match status" value="1"/>
</dbReference>
<organism evidence="3">
    <name type="scientific">Faucicola osloensis</name>
    <name type="common">Moraxella osloensis</name>
    <dbReference type="NCBI Taxonomy" id="34062"/>
    <lineage>
        <taxon>Bacteria</taxon>
        <taxon>Pseudomonadati</taxon>
        <taxon>Pseudomonadota</taxon>
        <taxon>Gammaproteobacteria</taxon>
        <taxon>Moraxellales</taxon>
        <taxon>Moraxellaceae</taxon>
        <taxon>Faucicola</taxon>
    </lineage>
</organism>
<comment type="caution">
    <text evidence="3">The sequence shown here is derived from an EMBL/GenBank/DDBJ whole genome shotgun (WGS) entry which is preliminary data.</text>
</comment>
<gene>
    <name evidence="3" type="ORF">E6P75_04810</name>
</gene>
<protein>
    <submittedName>
        <fullName evidence="3">Glycosyltransferase family 1 protein</fullName>
    </submittedName>
</protein>
<dbReference type="InterPro" id="IPR028098">
    <property type="entry name" value="Glyco_trans_4-like_N"/>
</dbReference>
<dbReference type="AlphaFoldDB" id="A0AAW6TAV0"/>
<evidence type="ECO:0000259" key="2">
    <source>
        <dbReference type="Pfam" id="PF13439"/>
    </source>
</evidence>
<evidence type="ECO:0000259" key="1">
    <source>
        <dbReference type="Pfam" id="PF00534"/>
    </source>
</evidence>
<dbReference type="Pfam" id="PF13439">
    <property type="entry name" value="Glyco_transf_4"/>
    <property type="match status" value="1"/>
</dbReference>
<evidence type="ECO:0000313" key="3">
    <source>
        <dbReference type="EMBL" id="MDI4509531.1"/>
    </source>
</evidence>